<evidence type="ECO:0000313" key="2">
    <source>
        <dbReference type="RefSeq" id="XP_022312830.1"/>
    </source>
</evidence>
<dbReference type="AlphaFoldDB" id="A0A8B8CAZ8"/>
<reference evidence="2" key="1">
    <citation type="submission" date="2025-08" db="UniProtKB">
        <authorList>
            <consortium name="RefSeq"/>
        </authorList>
    </citation>
    <scope>IDENTIFICATION</scope>
    <source>
        <tissue evidence="2">Whole sample</tissue>
    </source>
</reference>
<evidence type="ECO:0000313" key="1">
    <source>
        <dbReference type="Proteomes" id="UP000694844"/>
    </source>
</evidence>
<name>A0A8B8CAZ8_CRAVI</name>
<dbReference type="OrthoDB" id="10650946at2759"/>
<accession>A0A8B8CAZ8</accession>
<dbReference type="RefSeq" id="XP_022312830.1">
    <property type="nucleotide sequence ID" value="XM_022457122.1"/>
</dbReference>
<protein>
    <submittedName>
        <fullName evidence="2">Uncharacterized protein LOC111117885 isoform X1</fullName>
    </submittedName>
</protein>
<dbReference type="KEGG" id="cvn:111117885"/>
<keyword evidence="1" id="KW-1185">Reference proteome</keyword>
<dbReference type="Proteomes" id="UP000694844">
    <property type="component" value="Chromosome 10"/>
</dbReference>
<dbReference type="GeneID" id="111117885"/>
<sequence length="188" mass="22145">MRCLSSLLSTQEALEECRKIRLPEILKALIFLQIENEMPCFDPKDVIFVTNKWDTIVNEDDNDDSSDDESTKTWQELKRDIKENWSLVKEDNIFRLNLVEVSKKKSNRSTTEFFKFQKTLEVNIQKAENLRAVRHLGLLQDILKNVSKGLHARLELNNRTEEEQKHLAEQHRKKIDILTKNCIEVSYS</sequence>
<gene>
    <name evidence="2" type="primary">LOC111117885</name>
</gene>
<organism evidence="1 2">
    <name type="scientific">Crassostrea virginica</name>
    <name type="common">Eastern oyster</name>
    <dbReference type="NCBI Taxonomy" id="6565"/>
    <lineage>
        <taxon>Eukaryota</taxon>
        <taxon>Metazoa</taxon>
        <taxon>Spiralia</taxon>
        <taxon>Lophotrochozoa</taxon>
        <taxon>Mollusca</taxon>
        <taxon>Bivalvia</taxon>
        <taxon>Autobranchia</taxon>
        <taxon>Pteriomorphia</taxon>
        <taxon>Ostreida</taxon>
        <taxon>Ostreoidea</taxon>
        <taxon>Ostreidae</taxon>
        <taxon>Crassostrea</taxon>
    </lineage>
</organism>
<proteinExistence type="predicted"/>